<dbReference type="AlphaFoldDB" id="A0AA38H575"/>
<dbReference type="RefSeq" id="XP_052943942.1">
    <property type="nucleotide sequence ID" value="XM_053090310.1"/>
</dbReference>
<gene>
    <name evidence="1" type="ORF">MKK02DRAFT_38837</name>
</gene>
<evidence type="ECO:0000313" key="1">
    <source>
        <dbReference type="EMBL" id="KAI9634165.1"/>
    </source>
</evidence>
<proteinExistence type="predicted"/>
<evidence type="ECO:0000313" key="2">
    <source>
        <dbReference type="Proteomes" id="UP001164286"/>
    </source>
</evidence>
<dbReference type="Proteomes" id="UP001164286">
    <property type="component" value="Unassembled WGS sequence"/>
</dbReference>
<reference evidence="1" key="1">
    <citation type="journal article" date="2022" name="G3 (Bethesda)">
        <title>High quality genome of the basidiomycete yeast Dioszegia hungarica PDD-24b-2 isolated from cloud water.</title>
        <authorList>
            <person name="Jarrige D."/>
            <person name="Haridas S."/>
            <person name="Bleykasten-Grosshans C."/>
            <person name="Joly M."/>
            <person name="Nadalig T."/>
            <person name="Sancelme M."/>
            <person name="Vuilleumier S."/>
            <person name="Grigoriev I.V."/>
            <person name="Amato P."/>
            <person name="Bringel F."/>
        </authorList>
    </citation>
    <scope>NUCLEOTIDE SEQUENCE</scope>
    <source>
        <strain evidence="1">PDD-24b-2</strain>
    </source>
</reference>
<accession>A0AA38H575</accession>
<name>A0AA38H575_9TREE</name>
<protein>
    <submittedName>
        <fullName evidence="1">Uncharacterized protein</fullName>
    </submittedName>
</protein>
<comment type="caution">
    <text evidence="1">The sequence shown here is derived from an EMBL/GenBank/DDBJ whole genome shotgun (WGS) entry which is preliminary data.</text>
</comment>
<organism evidence="1 2">
    <name type="scientific">Dioszegia hungarica</name>
    <dbReference type="NCBI Taxonomy" id="4972"/>
    <lineage>
        <taxon>Eukaryota</taxon>
        <taxon>Fungi</taxon>
        <taxon>Dikarya</taxon>
        <taxon>Basidiomycota</taxon>
        <taxon>Agaricomycotina</taxon>
        <taxon>Tremellomycetes</taxon>
        <taxon>Tremellales</taxon>
        <taxon>Bulleribasidiaceae</taxon>
        <taxon>Dioszegia</taxon>
    </lineage>
</organism>
<dbReference type="GeneID" id="77729515"/>
<dbReference type="EMBL" id="JAKWFO010000008">
    <property type="protein sequence ID" value="KAI9634165.1"/>
    <property type="molecule type" value="Genomic_DNA"/>
</dbReference>
<keyword evidence="2" id="KW-1185">Reference proteome</keyword>
<sequence length="106" mass="11555">MVSLRTIAALKAQLLPALKPLSADLPFPPSSAADIKLFEERTVEGAEGMRDLEDDEAGSGGSIQSLGWKRWKRVFVSFKGENGLFEEPVYTIPDVDDEMPEGAEGM</sequence>